<evidence type="ECO:0000256" key="6">
    <source>
        <dbReference type="ARBA" id="ARBA00022989"/>
    </source>
</evidence>
<feature type="transmembrane region" description="Helical" evidence="8">
    <location>
        <begin position="169"/>
        <end position="189"/>
    </location>
</feature>
<evidence type="ECO:0000256" key="1">
    <source>
        <dbReference type="ARBA" id="ARBA00022475"/>
    </source>
</evidence>
<keyword evidence="10" id="KW-1185">Reference proteome</keyword>
<feature type="transmembrane region" description="Helical" evidence="8">
    <location>
        <begin position="144"/>
        <end position="163"/>
    </location>
</feature>
<keyword evidence="2" id="KW-0673">Quorum sensing</keyword>
<keyword evidence="6 8" id="KW-1133">Transmembrane helix</keyword>
<evidence type="ECO:0000256" key="2">
    <source>
        <dbReference type="ARBA" id="ARBA00022654"/>
    </source>
</evidence>
<proteinExistence type="predicted"/>
<feature type="transmembrane region" description="Helical" evidence="8">
    <location>
        <begin position="103"/>
        <end position="123"/>
    </location>
</feature>
<dbReference type="OrthoDB" id="9815055at2"/>
<dbReference type="GO" id="GO:0006508">
    <property type="term" value="P:proteolysis"/>
    <property type="evidence" value="ECO:0007669"/>
    <property type="project" value="UniProtKB-KW"/>
</dbReference>
<dbReference type="Proteomes" id="UP000295504">
    <property type="component" value="Unassembled WGS sequence"/>
</dbReference>
<reference evidence="9 10" key="1">
    <citation type="submission" date="2019-03" db="EMBL/GenBank/DDBJ databases">
        <title>Genomic Encyclopedia of Type Strains, Phase IV (KMG-IV): sequencing the most valuable type-strain genomes for metagenomic binning, comparative biology and taxonomic classification.</title>
        <authorList>
            <person name="Goeker M."/>
        </authorList>
    </citation>
    <scope>NUCLEOTIDE SEQUENCE [LARGE SCALE GENOMIC DNA]</scope>
    <source>
        <strain evidence="9 10">DSM 100013</strain>
    </source>
</reference>
<dbReference type="GO" id="GO:0009372">
    <property type="term" value="P:quorum sensing"/>
    <property type="evidence" value="ECO:0007669"/>
    <property type="project" value="UniProtKB-KW"/>
</dbReference>
<keyword evidence="7 8" id="KW-0472">Membrane</keyword>
<dbReference type="GO" id="GO:0008233">
    <property type="term" value="F:peptidase activity"/>
    <property type="evidence" value="ECO:0007669"/>
    <property type="project" value="UniProtKB-KW"/>
</dbReference>
<sequence length="205" mass="23232">MIEFIVNETLKKFNDNQIIDNDNEDIYRYGLQLLVATIVKGIVILLIAFILKVVPETILFLSVFASLRVNAGGVHADNYFTCLLVTIVFNFGSIYLAPLLTNGFILFAILYICGILIYIYAPVDTPNKPLNKDEIIIYTKRSRMVFIILLILITTAFFANPSLNKYCSIAILAILSETFSITPFATNLYKWVTKTNIKEVELNEK</sequence>
<keyword evidence="5" id="KW-0378">Hydrolase</keyword>
<evidence type="ECO:0000256" key="7">
    <source>
        <dbReference type="ARBA" id="ARBA00023136"/>
    </source>
</evidence>
<dbReference type="GO" id="GO:0016020">
    <property type="term" value="C:membrane"/>
    <property type="evidence" value="ECO:0007669"/>
    <property type="project" value="InterPro"/>
</dbReference>
<accession>A0A4R2TJI2</accession>
<dbReference type="EMBL" id="SLYC01000008">
    <property type="protein sequence ID" value="TCQ03708.1"/>
    <property type="molecule type" value="Genomic_DNA"/>
</dbReference>
<comment type="caution">
    <text evidence="9">The sequence shown here is derived from an EMBL/GenBank/DDBJ whole genome shotgun (WGS) entry which is preliminary data.</text>
</comment>
<keyword evidence="4 8" id="KW-0812">Transmembrane</keyword>
<name>A0A4R2TJI2_9FIRM</name>
<evidence type="ECO:0000313" key="9">
    <source>
        <dbReference type="EMBL" id="TCQ03708.1"/>
    </source>
</evidence>
<dbReference type="SMART" id="SM00793">
    <property type="entry name" value="AgrB"/>
    <property type="match status" value="1"/>
</dbReference>
<gene>
    <name evidence="9" type="ORF">EDD79_100825</name>
</gene>
<evidence type="ECO:0000256" key="3">
    <source>
        <dbReference type="ARBA" id="ARBA00022670"/>
    </source>
</evidence>
<evidence type="ECO:0000256" key="8">
    <source>
        <dbReference type="SAM" id="Phobius"/>
    </source>
</evidence>
<protein>
    <submittedName>
        <fullName evidence="9">Accessory gene regulator B</fullName>
    </submittedName>
</protein>
<evidence type="ECO:0000313" key="10">
    <source>
        <dbReference type="Proteomes" id="UP000295504"/>
    </source>
</evidence>
<evidence type="ECO:0000256" key="4">
    <source>
        <dbReference type="ARBA" id="ARBA00022692"/>
    </source>
</evidence>
<keyword evidence="3" id="KW-0645">Protease</keyword>
<dbReference type="AlphaFoldDB" id="A0A4R2TJI2"/>
<organism evidence="9 10">
    <name type="scientific">Serpentinicella alkaliphila</name>
    <dbReference type="NCBI Taxonomy" id="1734049"/>
    <lineage>
        <taxon>Bacteria</taxon>
        <taxon>Bacillati</taxon>
        <taxon>Bacillota</taxon>
        <taxon>Clostridia</taxon>
        <taxon>Peptostreptococcales</taxon>
        <taxon>Natronincolaceae</taxon>
        <taxon>Serpentinicella</taxon>
    </lineage>
</organism>
<dbReference type="Pfam" id="PF04647">
    <property type="entry name" value="AgrB"/>
    <property type="match status" value="1"/>
</dbReference>
<evidence type="ECO:0000256" key="5">
    <source>
        <dbReference type="ARBA" id="ARBA00022801"/>
    </source>
</evidence>
<keyword evidence="1" id="KW-1003">Cell membrane</keyword>
<dbReference type="InterPro" id="IPR006741">
    <property type="entry name" value="AgrB"/>
</dbReference>
<dbReference type="RefSeq" id="WP_132847922.1">
    <property type="nucleotide sequence ID" value="NZ_CP058648.1"/>
</dbReference>